<keyword evidence="1" id="KW-1133">Transmembrane helix</keyword>
<evidence type="ECO:0000256" key="1">
    <source>
        <dbReference type="SAM" id="Phobius"/>
    </source>
</evidence>
<protein>
    <submittedName>
        <fullName evidence="2">DUF2975 domain-containing protein</fullName>
    </submittedName>
</protein>
<gene>
    <name evidence="2" type="ORF">GCM10022377_19310</name>
</gene>
<sequence>MIDNRLVTPLRVLMVLLFAGLLVAQCLMVPGQFHDMGEDGTPAAALRIPFIAFFIVEILCVQVVLACTWRLLSMVKEGEIFSESAFRWVDGILWAIAVALVLWGCLGLFAGLVAYGPGEEVAPGMVIALGVVGLGGLVLFLLILVMRALLRQATRLRSDMEGVI</sequence>
<dbReference type="InterPro" id="IPR021354">
    <property type="entry name" value="DUF2975"/>
</dbReference>
<evidence type="ECO:0000313" key="2">
    <source>
        <dbReference type="EMBL" id="GAA3705696.1"/>
    </source>
</evidence>
<feature type="transmembrane region" description="Helical" evidence="1">
    <location>
        <begin position="50"/>
        <end position="72"/>
    </location>
</feature>
<dbReference type="Proteomes" id="UP001501536">
    <property type="component" value="Unassembled WGS sequence"/>
</dbReference>
<comment type="caution">
    <text evidence="2">The sequence shown here is derived from an EMBL/GenBank/DDBJ whole genome shotgun (WGS) entry which is preliminary data.</text>
</comment>
<evidence type="ECO:0000313" key="3">
    <source>
        <dbReference type="Proteomes" id="UP001501536"/>
    </source>
</evidence>
<organism evidence="2 3">
    <name type="scientific">Zhihengliuella alba</name>
    <dbReference type="NCBI Taxonomy" id="547018"/>
    <lineage>
        <taxon>Bacteria</taxon>
        <taxon>Bacillati</taxon>
        <taxon>Actinomycetota</taxon>
        <taxon>Actinomycetes</taxon>
        <taxon>Micrococcales</taxon>
        <taxon>Micrococcaceae</taxon>
        <taxon>Zhihengliuella</taxon>
    </lineage>
</organism>
<keyword evidence="1" id="KW-0812">Transmembrane</keyword>
<keyword evidence="3" id="KW-1185">Reference proteome</keyword>
<feature type="transmembrane region" description="Helical" evidence="1">
    <location>
        <begin position="92"/>
        <end position="115"/>
    </location>
</feature>
<dbReference type="EMBL" id="BAABCJ010000005">
    <property type="protein sequence ID" value="GAA3705696.1"/>
    <property type="molecule type" value="Genomic_DNA"/>
</dbReference>
<proteinExistence type="predicted"/>
<dbReference type="RefSeq" id="WP_344883641.1">
    <property type="nucleotide sequence ID" value="NZ_BAABCJ010000005.1"/>
</dbReference>
<feature type="transmembrane region" description="Helical" evidence="1">
    <location>
        <begin position="12"/>
        <end position="30"/>
    </location>
</feature>
<keyword evidence="1" id="KW-0472">Membrane</keyword>
<name>A0ABP7DHY2_9MICC</name>
<reference evidence="3" key="1">
    <citation type="journal article" date="2019" name="Int. J. Syst. Evol. Microbiol.">
        <title>The Global Catalogue of Microorganisms (GCM) 10K type strain sequencing project: providing services to taxonomists for standard genome sequencing and annotation.</title>
        <authorList>
            <consortium name="The Broad Institute Genomics Platform"/>
            <consortium name="The Broad Institute Genome Sequencing Center for Infectious Disease"/>
            <person name="Wu L."/>
            <person name="Ma J."/>
        </authorList>
    </citation>
    <scope>NUCLEOTIDE SEQUENCE [LARGE SCALE GENOMIC DNA]</scope>
    <source>
        <strain evidence="3">JCM 16961</strain>
    </source>
</reference>
<feature type="transmembrane region" description="Helical" evidence="1">
    <location>
        <begin position="127"/>
        <end position="150"/>
    </location>
</feature>
<dbReference type="Pfam" id="PF11188">
    <property type="entry name" value="DUF2975"/>
    <property type="match status" value="1"/>
</dbReference>
<accession>A0ABP7DHY2</accession>